<accession>A0AA35TU49</accession>
<evidence type="ECO:0000313" key="2">
    <source>
        <dbReference type="EMBL" id="CAI8054500.1"/>
    </source>
</evidence>
<keyword evidence="1" id="KW-1133">Transmembrane helix</keyword>
<dbReference type="EMBL" id="CASHTH010004186">
    <property type="protein sequence ID" value="CAI8054500.1"/>
    <property type="molecule type" value="Genomic_DNA"/>
</dbReference>
<dbReference type="Proteomes" id="UP001174909">
    <property type="component" value="Unassembled WGS sequence"/>
</dbReference>
<comment type="caution">
    <text evidence="2">The sequence shown here is derived from an EMBL/GenBank/DDBJ whole genome shotgun (WGS) entry which is preliminary data.</text>
</comment>
<gene>
    <name evidence="2" type="ORF">GBAR_LOCUS29739</name>
</gene>
<proteinExistence type="predicted"/>
<keyword evidence="1" id="KW-0812">Transmembrane</keyword>
<dbReference type="AlphaFoldDB" id="A0AA35TU49"/>
<protein>
    <submittedName>
        <fullName evidence="2">Uncharacterized protein</fullName>
    </submittedName>
</protein>
<keyword evidence="1" id="KW-0472">Membrane</keyword>
<evidence type="ECO:0000313" key="3">
    <source>
        <dbReference type="Proteomes" id="UP001174909"/>
    </source>
</evidence>
<organism evidence="2 3">
    <name type="scientific">Geodia barretti</name>
    <name type="common">Barrett's horny sponge</name>
    <dbReference type="NCBI Taxonomy" id="519541"/>
    <lineage>
        <taxon>Eukaryota</taxon>
        <taxon>Metazoa</taxon>
        <taxon>Porifera</taxon>
        <taxon>Demospongiae</taxon>
        <taxon>Heteroscleromorpha</taxon>
        <taxon>Tetractinellida</taxon>
        <taxon>Astrophorina</taxon>
        <taxon>Geodiidae</taxon>
        <taxon>Geodia</taxon>
    </lineage>
</organism>
<sequence length="150" mass="16898">MPWRPVSVHVWHPVRAFIAYILHSLRLLPMTLIVVPFGVLSQKYQLVHKAKKCSCCTLSKHRCLPFYGNVLPRPPIGYHNGSVRDISDTNYDISILRCQGMTVLEPAALFCNKLFCTTCSKLFCSIFLHGCNLLQGVSSNEGHDFAVVYS</sequence>
<evidence type="ECO:0000256" key="1">
    <source>
        <dbReference type="SAM" id="Phobius"/>
    </source>
</evidence>
<reference evidence="2" key="1">
    <citation type="submission" date="2023-03" db="EMBL/GenBank/DDBJ databases">
        <authorList>
            <person name="Steffen K."/>
            <person name="Cardenas P."/>
        </authorList>
    </citation>
    <scope>NUCLEOTIDE SEQUENCE</scope>
</reference>
<feature type="transmembrane region" description="Helical" evidence="1">
    <location>
        <begin position="20"/>
        <end position="40"/>
    </location>
</feature>
<name>A0AA35TU49_GEOBA</name>
<keyword evidence="3" id="KW-1185">Reference proteome</keyword>